<dbReference type="SUPFAM" id="SSF51905">
    <property type="entry name" value="FAD/NAD(P)-binding domain"/>
    <property type="match status" value="1"/>
</dbReference>
<proteinExistence type="predicted"/>
<dbReference type="PANTHER" id="PTHR37417">
    <property type="entry name" value="67 KDA MYOSIN-CROSS-REACTIVE ANTIGEN FAMILY PROTEIN (AFU_ORTHOLOGUE AFUA_5G09970)"/>
    <property type="match status" value="1"/>
</dbReference>
<dbReference type="InterPro" id="IPR010354">
    <property type="entry name" value="Oleate_hydratase"/>
</dbReference>
<name>A0A427XJ10_9TREE</name>
<dbReference type="GO" id="GO:0006631">
    <property type="term" value="P:fatty acid metabolic process"/>
    <property type="evidence" value="ECO:0007669"/>
    <property type="project" value="InterPro"/>
</dbReference>
<dbReference type="PANTHER" id="PTHR37417:SF3">
    <property type="entry name" value="MYOSIN-CROSSREACTIVE PROTEIN"/>
    <property type="match status" value="1"/>
</dbReference>
<keyword evidence="1" id="KW-0472">Membrane</keyword>
<gene>
    <name evidence="2" type="ORF">EHS24_001680</name>
</gene>
<evidence type="ECO:0000313" key="2">
    <source>
        <dbReference type="EMBL" id="RSH78773.1"/>
    </source>
</evidence>
<keyword evidence="1" id="KW-0812">Transmembrane</keyword>
<dbReference type="GeneID" id="39586223"/>
<evidence type="ECO:0008006" key="4">
    <source>
        <dbReference type="Google" id="ProtNLM"/>
    </source>
</evidence>
<accession>A0A427XJ10</accession>
<reference evidence="2 3" key="1">
    <citation type="submission" date="2018-11" db="EMBL/GenBank/DDBJ databases">
        <title>Genome sequence of Apiotrichum porosum DSM 27194.</title>
        <authorList>
            <person name="Aliyu H."/>
            <person name="Gorte O."/>
            <person name="Ochsenreither K."/>
        </authorList>
    </citation>
    <scope>NUCLEOTIDE SEQUENCE [LARGE SCALE GENOMIC DNA]</scope>
    <source>
        <strain evidence="2 3">DSM 27194</strain>
    </source>
</reference>
<dbReference type="GO" id="GO:0071949">
    <property type="term" value="F:FAD binding"/>
    <property type="evidence" value="ECO:0007669"/>
    <property type="project" value="InterPro"/>
</dbReference>
<dbReference type="GO" id="GO:0050151">
    <property type="term" value="F:oleate hydratase activity"/>
    <property type="evidence" value="ECO:0007669"/>
    <property type="project" value="InterPro"/>
</dbReference>
<dbReference type="RefSeq" id="XP_028473920.1">
    <property type="nucleotide sequence ID" value="XM_028617457.1"/>
</dbReference>
<dbReference type="EMBL" id="RSCE01000011">
    <property type="protein sequence ID" value="RSH78773.1"/>
    <property type="molecule type" value="Genomic_DNA"/>
</dbReference>
<dbReference type="OrthoDB" id="545169at2759"/>
<dbReference type="AlphaFoldDB" id="A0A427XJ10"/>
<keyword evidence="1" id="KW-1133">Transmembrane helix</keyword>
<feature type="transmembrane region" description="Helical" evidence="1">
    <location>
        <begin position="29"/>
        <end position="47"/>
    </location>
</feature>
<dbReference type="Pfam" id="PF06100">
    <property type="entry name" value="MCRA"/>
    <property type="match status" value="1"/>
</dbReference>
<dbReference type="NCBIfam" id="NF010584">
    <property type="entry name" value="PRK13977.1"/>
    <property type="match status" value="1"/>
</dbReference>
<keyword evidence="3" id="KW-1185">Reference proteome</keyword>
<evidence type="ECO:0000256" key="1">
    <source>
        <dbReference type="SAM" id="Phobius"/>
    </source>
</evidence>
<comment type="caution">
    <text evidence="2">The sequence shown here is derived from an EMBL/GenBank/DDBJ whole genome shotgun (WGS) entry which is preliminary data.</text>
</comment>
<organism evidence="2 3">
    <name type="scientific">Apiotrichum porosum</name>
    <dbReference type="NCBI Taxonomy" id="105984"/>
    <lineage>
        <taxon>Eukaryota</taxon>
        <taxon>Fungi</taxon>
        <taxon>Dikarya</taxon>
        <taxon>Basidiomycota</taxon>
        <taxon>Agaricomycotina</taxon>
        <taxon>Tremellomycetes</taxon>
        <taxon>Trichosporonales</taxon>
        <taxon>Trichosporonaceae</taxon>
        <taxon>Apiotrichum</taxon>
    </lineage>
</organism>
<protein>
    <recommendedName>
        <fullName evidence="4">Oleate hydratase</fullName>
    </recommendedName>
</protein>
<sequence>MTVFTSGYTSGNYEAFARSRKPAGVDDKTAWFVGAGLASLAGAAFLIRDGHMDGKKITILEEGRLVGGALDGIEEPERGFVIRGGRELEDHYECLWDLFRSIPSLEVEDASVLDEFYWLNKDDPNYSLCRVTEKQGQDAHTGKLFTLSPKAQKEVQALYLTNRKDVENKRINEVFTDEVFKSNFWIYWRTMFAFEEWHSALEMKLYLHRFIHHIGGMPDFTALKFTKYNQYESFALPLRKYLIDHGVQFQFSTTVTDVDFDITEKRRQATRIHWSVTDGENKVPGGVDLGPNDLLFMTIGSLTENSDNGDHHTPAKLNEGPAPAWDLWRHIAAKDLSGAFGHPNVFGAHIPETKWEAATVTTLDKRIPAYIQKICKRDPFSGKVVTGGIVTAKDSKWLMSWTVNRQPHFKKQPKDQIVVWVYSLFVDTPGDYVKKTMSECTGEEITQEWLYHMGVPVEEIPELAATGAKTVPTMMPYVTSFFMPREAGDRPDVIPEGSVNFAFIGQFAESKSRDCIFTTEYSVRTAMESTYHLLGIERGIPEVFNSTYDVRTVIAAATSLRDGQPLHLPGPEFVNKFIFRALEDNVLGSIMAQEGLIPDVAKEEKKE</sequence>
<dbReference type="Gene3D" id="3.30.9.80">
    <property type="match status" value="1"/>
</dbReference>
<evidence type="ECO:0000313" key="3">
    <source>
        <dbReference type="Proteomes" id="UP000279236"/>
    </source>
</evidence>
<dbReference type="Proteomes" id="UP000279236">
    <property type="component" value="Unassembled WGS sequence"/>
</dbReference>
<dbReference type="Gene3D" id="3.50.50.60">
    <property type="entry name" value="FAD/NAD(P)-binding domain"/>
    <property type="match status" value="2"/>
</dbReference>
<dbReference type="InterPro" id="IPR036188">
    <property type="entry name" value="FAD/NAD-bd_sf"/>
</dbReference>
<dbReference type="STRING" id="105984.A0A427XJ10"/>